<sequence>MNESERKTGHVNQGEINSKTRGAFVSMTLFLFLIIIPYFKWQKNIQTYYSERRKVKFLRDECALVQNVCINPRRKTVSVSAVKLVLYLHGLGGYSVRQKLLLAKSYITFGNARRDSNFSFWRHI</sequence>
<evidence type="ECO:0000256" key="1">
    <source>
        <dbReference type="SAM" id="Phobius"/>
    </source>
</evidence>
<keyword evidence="1" id="KW-1133">Transmembrane helix</keyword>
<organism evidence="2 3">
    <name type="scientific">Xiphophorus maculatus</name>
    <name type="common">Southern platyfish</name>
    <name type="synonym">Platypoecilus maculatus</name>
    <dbReference type="NCBI Taxonomy" id="8083"/>
    <lineage>
        <taxon>Eukaryota</taxon>
        <taxon>Metazoa</taxon>
        <taxon>Chordata</taxon>
        <taxon>Craniata</taxon>
        <taxon>Vertebrata</taxon>
        <taxon>Euteleostomi</taxon>
        <taxon>Actinopterygii</taxon>
        <taxon>Neopterygii</taxon>
        <taxon>Teleostei</taxon>
        <taxon>Neoteleostei</taxon>
        <taxon>Acanthomorphata</taxon>
        <taxon>Ovalentaria</taxon>
        <taxon>Atherinomorphae</taxon>
        <taxon>Cyprinodontiformes</taxon>
        <taxon>Poeciliidae</taxon>
        <taxon>Poeciliinae</taxon>
        <taxon>Xiphophorus</taxon>
    </lineage>
</organism>
<reference evidence="3" key="2">
    <citation type="journal article" date="2013" name="Nat. Genet.">
        <title>The genome of the platyfish, Xiphophorus maculatus, provides insights into evolutionary adaptation and several complex traits.</title>
        <authorList>
            <person name="Schartl M."/>
            <person name="Walter R.B."/>
            <person name="Shen Y."/>
            <person name="Garcia T."/>
            <person name="Catchen J."/>
            <person name="Amores A."/>
            <person name="Braasch I."/>
            <person name="Chalopin D."/>
            <person name="Volff J.N."/>
            <person name="Lesch K.P."/>
            <person name="Bisazza A."/>
            <person name="Minx P."/>
            <person name="Hillier L."/>
            <person name="Wilson R.K."/>
            <person name="Fuerstenberg S."/>
            <person name="Boore J."/>
            <person name="Searle S."/>
            <person name="Postlethwait J.H."/>
            <person name="Warren W.C."/>
        </authorList>
    </citation>
    <scope>NUCLEOTIDE SEQUENCE [LARGE SCALE GENOMIC DNA]</scope>
    <source>
        <strain evidence="3">JP 163 A</strain>
    </source>
</reference>
<keyword evidence="1" id="KW-0472">Membrane</keyword>
<evidence type="ECO:0000313" key="3">
    <source>
        <dbReference type="Proteomes" id="UP000002852"/>
    </source>
</evidence>
<dbReference type="InParanoid" id="A0A3B5RFB7"/>
<proteinExistence type="predicted"/>
<reference evidence="3" key="1">
    <citation type="submission" date="2012-01" db="EMBL/GenBank/DDBJ databases">
        <authorList>
            <person name="Walter R."/>
            <person name="Schartl M."/>
            <person name="Warren W."/>
        </authorList>
    </citation>
    <scope>NUCLEOTIDE SEQUENCE [LARGE SCALE GENOMIC DNA]</scope>
    <source>
        <strain evidence="3">JP 163 A</strain>
    </source>
</reference>
<dbReference type="Proteomes" id="UP000002852">
    <property type="component" value="Unassembled WGS sequence"/>
</dbReference>
<reference evidence="2" key="3">
    <citation type="submission" date="2025-08" db="UniProtKB">
        <authorList>
            <consortium name="Ensembl"/>
        </authorList>
    </citation>
    <scope>IDENTIFICATION</scope>
    <source>
        <strain evidence="2">JP 163 A</strain>
    </source>
</reference>
<dbReference type="AlphaFoldDB" id="A0A3B5RFB7"/>
<keyword evidence="1" id="KW-0812">Transmembrane</keyword>
<name>A0A3B5RFB7_XIPMA</name>
<dbReference type="OMA" id="DECALVQ"/>
<reference evidence="2" key="4">
    <citation type="submission" date="2025-09" db="UniProtKB">
        <authorList>
            <consortium name="Ensembl"/>
        </authorList>
    </citation>
    <scope>IDENTIFICATION</scope>
    <source>
        <strain evidence="2">JP 163 A</strain>
    </source>
</reference>
<protein>
    <submittedName>
        <fullName evidence="2">Uncharacterized protein</fullName>
    </submittedName>
</protein>
<feature type="transmembrane region" description="Helical" evidence="1">
    <location>
        <begin position="20"/>
        <end position="39"/>
    </location>
</feature>
<keyword evidence="3" id="KW-1185">Reference proteome</keyword>
<dbReference type="Ensembl" id="ENSXMAT00000030706.1">
    <property type="protein sequence ID" value="ENSXMAP00000041246.1"/>
    <property type="gene ID" value="ENSXMAG00000029824.1"/>
</dbReference>
<evidence type="ECO:0000313" key="2">
    <source>
        <dbReference type="Ensembl" id="ENSXMAP00000041246.1"/>
    </source>
</evidence>
<accession>A0A3B5RFB7</accession>